<name>A0A410P515_VELA1</name>
<keyword evidence="4" id="KW-1185">Reference proteome</keyword>
<sequence length="270" mass="31085">MKKAWAILLFLLSGFLCLAPAAHAYDFLEEKSTHFIVYYDKGVSKDFVRTVIDYSERYYDELTQRLGLVRFDYWTWDERAKIYLYPDQETYMKESGQPNWSGGAAAYEQKSIWTFPREAGFFDSLLPHEIGHIILRDAIGSRRVPLWFEEGIASYLEQAKRYGAEKTVLNAMRDQTFVSLKNLSAIDASSLQAPGAANLFYAESVSVVNYLIEKFGVERFSYLLRKIKEGMDFNDALAYAFFDVRSVDDLGKSWEESLRKKLKGAPQAIL</sequence>
<evidence type="ECO:0000259" key="2">
    <source>
        <dbReference type="Pfam" id="PF13485"/>
    </source>
</evidence>
<protein>
    <submittedName>
        <fullName evidence="3">TPR domain protein</fullName>
    </submittedName>
</protein>
<keyword evidence="1" id="KW-0732">Signal</keyword>
<dbReference type="OrthoDB" id="260154at2"/>
<dbReference type="RefSeq" id="WP_128700049.1">
    <property type="nucleotide sequence ID" value="NZ_CP019384.1"/>
</dbReference>
<dbReference type="EMBL" id="CP019384">
    <property type="protein sequence ID" value="QAT17266.1"/>
    <property type="molecule type" value="Genomic_DNA"/>
</dbReference>
<feature type="domain" description="Peptidase MA-like" evidence="2">
    <location>
        <begin position="81"/>
        <end position="254"/>
    </location>
</feature>
<feature type="signal peptide" evidence="1">
    <location>
        <begin position="1"/>
        <end position="24"/>
    </location>
</feature>
<evidence type="ECO:0000256" key="1">
    <source>
        <dbReference type="SAM" id="SignalP"/>
    </source>
</evidence>
<evidence type="ECO:0000313" key="4">
    <source>
        <dbReference type="Proteomes" id="UP000287243"/>
    </source>
</evidence>
<evidence type="ECO:0000313" key="3">
    <source>
        <dbReference type="EMBL" id="QAT17266.1"/>
    </source>
</evidence>
<proteinExistence type="predicted"/>
<dbReference type="AlphaFoldDB" id="A0A410P515"/>
<accession>A0A410P515</accession>
<reference evidence="3 4" key="1">
    <citation type="submission" date="2017-01" db="EMBL/GenBank/DDBJ databases">
        <title>First insights into the biology of 'candidatus Vampirococcus archaeovorus'.</title>
        <authorList>
            <person name="Kizina J."/>
            <person name="Jordan S."/>
            <person name="Stueber K."/>
            <person name="Reinhardt R."/>
            <person name="Harder J."/>
        </authorList>
    </citation>
    <scope>NUCLEOTIDE SEQUENCE [LARGE SCALE GENOMIC DNA]</scope>
    <source>
        <strain evidence="3 4">LiM</strain>
    </source>
</reference>
<dbReference type="Pfam" id="PF13485">
    <property type="entry name" value="Peptidase_MA_2"/>
    <property type="match status" value="1"/>
</dbReference>
<feature type="chain" id="PRO_5019393900" evidence="1">
    <location>
        <begin position="25"/>
        <end position="270"/>
    </location>
</feature>
<dbReference type="Proteomes" id="UP000287243">
    <property type="component" value="Chromosome"/>
</dbReference>
<organism evidence="3 4">
    <name type="scientific">Velamenicoccus archaeovorus</name>
    <dbReference type="NCBI Taxonomy" id="1930593"/>
    <lineage>
        <taxon>Bacteria</taxon>
        <taxon>Pseudomonadati</taxon>
        <taxon>Candidatus Omnitrophota</taxon>
        <taxon>Candidatus Velamenicoccus</taxon>
    </lineage>
</organism>
<dbReference type="KEGG" id="vai:BU251_05745"/>
<dbReference type="InterPro" id="IPR039568">
    <property type="entry name" value="Peptidase_MA-like_dom"/>
</dbReference>
<gene>
    <name evidence="3" type="ORF">BU251_05745</name>
</gene>